<comment type="caution">
    <text evidence="2">The sequence shown here is derived from an EMBL/GenBank/DDBJ whole genome shotgun (WGS) entry which is preliminary data.</text>
</comment>
<dbReference type="STRING" id="1202772.A0A1V9Z2H4"/>
<organism evidence="2 3">
    <name type="scientific">Achlya hypogyna</name>
    <name type="common">Oomycete</name>
    <name type="synonym">Protoachlya hypogyna</name>
    <dbReference type="NCBI Taxonomy" id="1202772"/>
    <lineage>
        <taxon>Eukaryota</taxon>
        <taxon>Sar</taxon>
        <taxon>Stramenopiles</taxon>
        <taxon>Oomycota</taxon>
        <taxon>Saprolegniomycetes</taxon>
        <taxon>Saprolegniales</taxon>
        <taxon>Achlyaceae</taxon>
        <taxon>Achlya</taxon>
    </lineage>
</organism>
<evidence type="ECO:0000256" key="1">
    <source>
        <dbReference type="SAM" id="SignalP"/>
    </source>
</evidence>
<proteinExistence type="predicted"/>
<feature type="signal peptide" evidence="1">
    <location>
        <begin position="1"/>
        <end position="17"/>
    </location>
</feature>
<dbReference type="OrthoDB" id="64132at2759"/>
<accession>A0A1V9Z2H4</accession>
<sequence>MVRILTTSAALFAYAYAADTVAPTPAVSNPAWTMKTITSVQARVQSDPATWDEANQAFGLVLKQNTNTFEERYRAAMDTVNTASPEGALFYVQSEGIHEKLDVNCGRKTNMSYIWFMNVTIVQPTFVIAEMQDDTSVVPEYGHFVAMDNGACTPINSKSDISTFCSNFGGLNYTANLGPYIGGEPRIDHKYANYPNNIWFSFPNSCYTQTFTAKNDACRKAQPGGLCPRGTKPDGVKCTFSYDVLGYIFIDDLVGITNMTSKAGTKYRNRVEFCKDGKVEYNMDTDNSDLTFWNQPHNETANAERTQKMLDLYNAQLASGKGDFAHMKPLPKAADLTAINPPCWKNSPICAKATNGCRRKLMAQICEVCTSPGPDCVVMPANAPDAVPLTLKKQYVPPRPTDANGKPIVDGKGGNGGAASSASAIALSSLALTSVALAVAMAVATQAQTNDWSMTTVRSVQARVQSVAPLWDETNNVWVSAPYSTSITTFAEEYRATLDTVNTASVEGALMYVQSEGIDQSVVPGCLRKNNMSYIWFFDLHIVQPTFAVAQYGMNTAIYPEYCPFVAMDNGMCTPTSGTKLPTTCLQLFGGSGQPNIGPCVGGEDRVNNPKAPYADNVWFSYPGSCMTQSFTAKNDACRAMQKGGECPFGTMPDGIKCTYSYSILGYISIDDLVGITKLVNPQTDAYYTGRNQFCQAGGIEFNSATGEHLPFWNDPKNVTANAARSQAMIDFYATVVADPVKGAKMKPFPSVASLSSANPPCYLNSPLCSSAQFGCRRRLLAQVCSVCTAPADDCVVRPAGVPPFPTLQKAVGASDSSGGIGSTGSATTATVALAPLVVAAAIAWTSCY</sequence>
<dbReference type="PANTHER" id="PTHR33946">
    <property type="match status" value="1"/>
</dbReference>
<dbReference type="PANTHER" id="PTHR33946:SF4">
    <property type="entry name" value="COAGULATION FACTOR XI"/>
    <property type="match status" value="1"/>
</dbReference>
<evidence type="ECO:0008006" key="4">
    <source>
        <dbReference type="Google" id="ProtNLM"/>
    </source>
</evidence>
<keyword evidence="1" id="KW-0732">Signal</keyword>
<evidence type="ECO:0000313" key="2">
    <source>
        <dbReference type="EMBL" id="OQR92161.1"/>
    </source>
</evidence>
<keyword evidence="3" id="KW-1185">Reference proteome</keyword>
<dbReference type="Proteomes" id="UP000243579">
    <property type="component" value="Unassembled WGS sequence"/>
</dbReference>
<evidence type="ECO:0000313" key="3">
    <source>
        <dbReference type="Proteomes" id="UP000243579"/>
    </source>
</evidence>
<reference evidence="2 3" key="1">
    <citation type="journal article" date="2014" name="Genome Biol. Evol.">
        <title>The secreted proteins of Achlya hypogyna and Thraustotheca clavata identify the ancestral oomycete secretome and reveal gene acquisitions by horizontal gene transfer.</title>
        <authorList>
            <person name="Misner I."/>
            <person name="Blouin N."/>
            <person name="Leonard G."/>
            <person name="Richards T.A."/>
            <person name="Lane C.E."/>
        </authorList>
    </citation>
    <scope>NUCLEOTIDE SEQUENCE [LARGE SCALE GENOMIC DNA]</scope>
    <source>
        <strain evidence="2 3">ATCC 48635</strain>
    </source>
</reference>
<dbReference type="EMBL" id="JNBR01000478">
    <property type="protein sequence ID" value="OQR92161.1"/>
    <property type="molecule type" value="Genomic_DNA"/>
</dbReference>
<name>A0A1V9Z2H4_ACHHY</name>
<gene>
    <name evidence="2" type="ORF">ACHHYP_04013</name>
</gene>
<protein>
    <recommendedName>
        <fullName evidence="4">Secreted protein</fullName>
    </recommendedName>
</protein>
<feature type="chain" id="PRO_5010733500" description="Secreted protein" evidence="1">
    <location>
        <begin position="18"/>
        <end position="849"/>
    </location>
</feature>
<dbReference type="AlphaFoldDB" id="A0A1V9Z2H4"/>